<proteinExistence type="inferred from homology"/>
<organism evidence="7 8">
    <name type="scientific">Bacteroides pyogenes F0041</name>
    <dbReference type="NCBI Taxonomy" id="1321819"/>
    <lineage>
        <taxon>Bacteria</taxon>
        <taxon>Pseudomonadati</taxon>
        <taxon>Bacteroidota</taxon>
        <taxon>Bacteroidia</taxon>
        <taxon>Bacteroidales</taxon>
        <taxon>Bacteroidaceae</taxon>
        <taxon>Bacteroides</taxon>
    </lineage>
</organism>
<reference evidence="7 8" key="1">
    <citation type="submission" date="2013-08" db="EMBL/GenBank/DDBJ databases">
        <authorList>
            <person name="Weinstock G."/>
            <person name="Sodergren E."/>
            <person name="Wylie T."/>
            <person name="Fulton L."/>
            <person name="Fulton R."/>
            <person name="Fronick C."/>
            <person name="O'Laughlin M."/>
            <person name="Godfrey J."/>
            <person name="Miner T."/>
            <person name="Herter B."/>
            <person name="Appelbaum E."/>
            <person name="Cordes M."/>
            <person name="Lek S."/>
            <person name="Wollam A."/>
            <person name="Pepin K.H."/>
            <person name="Palsikar V.B."/>
            <person name="Mitreva M."/>
            <person name="Wilson R.K."/>
        </authorList>
    </citation>
    <scope>NUCLEOTIDE SEQUENCE [LARGE SCALE GENOMIC DNA]</scope>
    <source>
        <strain evidence="7 8">F0041</strain>
    </source>
</reference>
<dbReference type="EMBL" id="AWSV01000081">
    <property type="protein sequence ID" value="ERI85676.1"/>
    <property type="molecule type" value="Genomic_DNA"/>
</dbReference>
<dbReference type="PRINTS" id="PR00502">
    <property type="entry name" value="NUDIXFAMILY"/>
</dbReference>
<comment type="similarity">
    <text evidence="5">Belongs to the Nudix hydrolase family.</text>
</comment>
<dbReference type="Pfam" id="PF00293">
    <property type="entry name" value="NUDIX"/>
    <property type="match status" value="1"/>
</dbReference>
<evidence type="ECO:0000256" key="1">
    <source>
        <dbReference type="ARBA" id="ARBA00001946"/>
    </source>
</evidence>
<evidence type="ECO:0000256" key="2">
    <source>
        <dbReference type="ARBA" id="ARBA00022723"/>
    </source>
</evidence>
<evidence type="ECO:0000256" key="3">
    <source>
        <dbReference type="ARBA" id="ARBA00022801"/>
    </source>
</evidence>
<dbReference type="InterPro" id="IPR015797">
    <property type="entry name" value="NUDIX_hydrolase-like_dom_sf"/>
</dbReference>
<dbReference type="InterPro" id="IPR020084">
    <property type="entry name" value="NUDIX_hydrolase_CS"/>
</dbReference>
<dbReference type="PROSITE" id="PS51462">
    <property type="entry name" value="NUDIX"/>
    <property type="match status" value="1"/>
</dbReference>
<dbReference type="GO" id="GO:0005829">
    <property type="term" value="C:cytosol"/>
    <property type="evidence" value="ECO:0007669"/>
    <property type="project" value="TreeGrafter"/>
</dbReference>
<dbReference type="GO" id="GO:0006742">
    <property type="term" value="P:NADP+ catabolic process"/>
    <property type="evidence" value="ECO:0007669"/>
    <property type="project" value="TreeGrafter"/>
</dbReference>
<dbReference type="InterPro" id="IPR020476">
    <property type="entry name" value="Nudix_hydrolase"/>
</dbReference>
<evidence type="ECO:0000313" key="8">
    <source>
        <dbReference type="Proteomes" id="UP000016496"/>
    </source>
</evidence>
<dbReference type="Gene3D" id="3.90.79.10">
    <property type="entry name" value="Nucleoside Triphosphate Pyrophosphohydrolase"/>
    <property type="match status" value="1"/>
</dbReference>
<dbReference type="PROSITE" id="PS00893">
    <property type="entry name" value="NUDIX_BOX"/>
    <property type="match status" value="1"/>
</dbReference>
<dbReference type="PANTHER" id="PTHR42904:SF12">
    <property type="entry name" value="ADP-RIBOSE PYROPHOSPHATASE-RELATED"/>
    <property type="match status" value="1"/>
</dbReference>
<dbReference type="GO" id="GO:0046872">
    <property type="term" value="F:metal ion binding"/>
    <property type="evidence" value="ECO:0007669"/>
    <property type="project" value="UniProtKB-KW"/>
</dbReference>
<evidence type="ECO:0000256" key="5">
    <source>
        <dbReference type="RuleBase" id="RU003476"/>
    </source>
</evidence>
<name>U2E0C8_9BACE</name>
<dbReference type="PATRIC" id="fig|1321819.3.peg.1357"/>
<dbReference type="GO" id="GO:0035529">
    <property type="term" value="F:NADH pyrophosphatase activity"/>
    <property type="evidence" value="ECO:0007669"/>
    <property type="project" value="TreeGrafter"/>
</dbReference>
<comment type="caution">
    <text evidence="7">The sequence shown here is derived from an EMBL/GenBank/DDBJ whole genome shotgun (WGS) entry which is preliminary data.</text>
</comment>
<comment type="cofactor">
    <cofactor evidence="1">
        <name>Mg(2+)</name>
        <dbReference type="ChEBI" id="CHEBI:18420"/>
    </cofactor>
</comment>
<dbReference type="SUPFAM" id="SSF55811">
    <property type="entry name" value="Nudix"/>
    <property type="match status" value="1"/>
</dbReference>
<dbReference type="Proteomes" id="UP000016496">
    <property type="component" value="Unassembled WGS sequence"/>
</dbReference>
<dbReference type="InterPro" id="IPR050241">
    <property type="entry name" value="NAD-cap_RNA_hydrolase_NudC"/>
</dbReference>
<protein>
    <submittedName>
        <fullName evidence="7">Mutator mutT protein</fullName>
    </submittedName>
</protein>
<evidence type="ECO:0000256" key="4">
    <source>
        <dbReference type="ARBA" id="ARBA00022842"/>
    </source>
</evidence>
<feature type="domain" description="Nudix hydrolase" evidence="6">
    <location>
        <begin position="77"/>
        <end position="213"/>
    </location>
</feature>
<sequence>MRITGVFPPNIPNMQAYLFASRLFLLFLSCQYKNVLLTMKHPLSQFGYCPKCGSADFETNDEKSKKCAGCGFVYYFNPSAATVALILNERQELLVCRRAKEPAKGTLDLPGGFIDMDETGEEGVAREVREETGLEVEQASYLFSLPNIYIYSGFPVHTLDMFYLCKVAGDGRLSAMDDVEEAFFIPIGQIRAEEFGLDSIRKGLKKFLSGGLFVNL</sequence>
<dbReference type="GO" id="GO:0019677">
    <property type="term" value="P:NAD+ catabolic process"/>
    <property type="evidence" value="ECO:0007669"/>
    <property type="project" value="TreeGrafter"/>
</dbReference>
<keyword evidence="4" id="KW-0460">Magnesium</keyword>
<keyword evidence="2" id="KW-0479">Metal-binding</keyword>
<keyword evidence="3 5" id="KW-0378">Hydrolase</keyword>
<dbReference type="AlphaFoldDB" id="U2E0C8"/>
<dbReference type="HOGENOM" id="CLU_037162_15_0_10"/>
<accession>U2E0C8</accession>
<dbReference type="InterPro" id="IPR000086">
    <property type="entry name" value="NUDIX_hydrolase_dom"/>
</dbReference>
<dbReference type="CDD" id="cd04681">
    <property type="entry name" value="NUDIX_Hydrolase"/>
    <property type="match status" value="1"/>
</dbReference>
<gene>
    <name evidence="7" type="ORF">HMPREF1981_01475</name>
</gene>
<dbReference type="PANTHER" id="PTHR42904">
    <property type="entry name" value="NUDIX HYDROLASE, NUDC SUBFAMILY"/>
    <property type="match status" value="1"/>
</dbReference>
<evidence type="ECO:0000259" key="6">
    <source>
        <dbReference type="PROSITE" id="PS51462"/>
    </source>
</evidence>
<evidence type="ECO:0000313" key="7">
    <source>
        <dbReference type="EMBL" id="ERI85676.1"/>
    </source>
</evidence>